<evidence type="ECO:0000313" key="2">
    <source>
        <dbReference type="EMBL" id="RCK43764.1"/>
    </source>
</evidence>
<evidence type="ECO:0000256" key="1">
    <source>
        <dbReference type="SAM" id="Phobius"/>
    </source>
</evidence>
<evidence type="ECO:0000313" key="3">
    <source>
        <dbReference type="Proteomes" id="UP000252255"/>
    </source>
</evidence>
<keyword evidence="2" id="KW-0378">Hydrolase</keyword>
<keyword evidence="1" id="KW-1133">Transmembrane helix</keyword>
<keyword evidence="1" id="KW-0812">Transmembrane</keyword>
<gene>
    <name evidence="2" type="ORF">TH30_17415</name>
</gene>
<comment type="caution">
    <text evidence="2">The sequence shown here is derived from an EMBL/GenBank/DDBJ whole genome shotgun (WGS) entry which is preliminary data.</text>
</comment>
<proteinExistence type="predicted"/>
<dbReference type="InterPro" id="IPR029058">
    <property type="entry name" value="AB_hydrolase_fold"/>
</dbReference>
<dbReference type="RefSeq" id="WP_114099276.1">
    <property type="nucleotide sequence ID" value="NZ_JPWI01000012.1"/>
</dbReference>
<dbReference type="Proteomes" id="UP000252255">
    <property type="component" value="Unassembled WGS sequence"/>
</dbReference>
<dbReference type="SUPFAM" id="SSF53474">
    <property type="entry name" value="alpha/beta-Hydrolases"/>
    <property type="match status" value="1"/>
</dbReference>
<sequence length="304" mass="33259">MTGPNTPDRTATIFLIVGMMLCLTFGIVLIPAHSAAQTPAAVSVTIPSLPYPLSGLRKRLIDQGKAVPDVDVTLQSSIPAQYYGPSEDMPGSANKHAAIVALPDCDDHFPLDWITTLQTAGISVLLISPGQAHPAQDYCGGGQLQNPKHGLSFWAFDALSALDYLASQKDIDPDRIAVFGYGYGAGAAQLAIYRDGHAKHYTNRFRTLIGLRPQCMSEMNNFVPSLLIGVRNDPFNPPSWCKWRMDRDLTDDRAPVRFEMVESGEIIEKQATRKELKIETGSPTIALVTNFLAETGFTEKQRQN</sequence>
<dbReference type="Gene3D" id="3.40.50.1820">
    <property type="entry name" value="alpha/beta hydrolase"/>
    <property type="match status" value="1"/>
</dbReference>
<dbReference type="GO" id="GO:0016787">
    <property type="term" value="F:hydrolase activity"/>
    <property type="evidence" value="ECO:0007669"/>
    <property type="project" value="UniProtKB-KW"/>
</dbReference>
<organism evidence="2 3">
    <name type="scientific">Thalassospira profundimaris</name>
    <dbReference type="NCBI Taxonomy" id="502049"/>
    <lineage>
        <taxon>Bacteria</taxon>
        <taxon>Pseudomonadati</taxon>
        <taxon>Pseudomonadota</taxon>
        <taxon>Alphaproteobacteria</taxon>
        <taxon>Rhodospirillales</taxon>
        <taxon>Thalassospiraceae</taxon>
        <taxon>Thalassospira</taxon>
    </lineage>
</organism>
<reference evidence="2 3" key="1">
    <citation type="submission" date="2014-07" db="EMBL/GenBank/DDBJ databases">
        <title>Draft genome sequence of Thalassospira profundimaris PR54-5.</title>
        <authorList>
            <person name="Lai Q."/>
            <person name="Shao Z."/>
        </authorList>
    </citation>
    <scope>NUCLEOTIDE SEQUENCE [LARGE SCALE GENOMIC DNA]</scope>
    <source>
        <strain evidence="2 3">PR54-5</strain>
    </source>
</reference>
<dbReference type="EMBL" id="JPWI01000012">
    <property type="protein sequence ID" value="RCK43764.1"/>
    <property type="molecule type" value="Genomic_DNA"/>
</dbReference>
<keyword evidence="1" id="KW-0472">Membrane</keyword>
<name>A0A367WQM8_9PROT</name>
<accession>A0A367WQM8</accession>
<dbReference type="AlphaFoldDB" id="A0A367WQM8"/>
<feature type="transmembrane region" description="Helical" evidence="1">
    <location>
        <begin position="12"/>
        <end position="32"/>
    </location>
</feature>
<dbReference type="OrthoDB" id="7349315at2"/>
<protein>
    <submittedName>
        <fullName evidence="2">Hydrolase</fullName>
    </submittedName>
</protein>